<dbReference type="SUPFAM" id="SSF53167">
    <property type="entry name" value="Purine and uridine phosphorylases"/>
    <property type="match status" value="1"/>
</dbReference>
<proteinExistence type="predicted"/>
<dbReference type="PANTHER" id="PTHR46832">
    <property type="entry name" value="5'-METHYLTHIOADENOSINE/S-ADENOSYLHOMOCYSTEINE NUCLEOSIDASE"/>
    <property type="match status" value="1"/>
</dbReference>
<dbReference type="PANTHER" id="PTHR46832:SF1">
    <property type="entry name" value="5'-METHYLTHIOADENOSINE_S-ADENOSYLHOMOCYSTEINE NUCLEOSIDASE"/>
    <property type="match status" value="1"/>
</dbReference>
<sequence length="300" mass="31656">MIVTALAEEQDAVLAVLGDVPSGTAVVDGLRVAVESLHGMGNPGAAGSGGTVLARWGARRLLLVGIAGGIGAAGVGFGDVLVPDQIVGYESGKVRDDGVLRRPEVYRPDFTLLTAARAVRPADWAPARPVHVGTVLSGEKVIASREVLDELRAGWPRAVGVEMESLGTALAAYRAGGGFLMVKGVSDLADAGKDDRWRGHAADAAARFTLALLRRLAAAAGDLEVPGSVRLLVCQRLVGDWQRLAIYFDIPAYERAAFARGPGPDGVWDWLVARQRLRELPDALDFIGRADLTAELRDAR</sequence>
<reference evidence="3 4" key="1">
    <citation type="submission" date="2021-01" db="EMBL/GenBank/DDBJ databases">
        <title>Whole genome shotgun sequence of Asanoa siamensis NBRC 107932.</title>
        <authorList>
            <person name="Komaki H."/>
            <person name="Tamura T."/>
        </authorList>
    </citation>
    <scope>NUCLEOTIDE SEQUENCE [LARGE SCALE GENOMIC DNA]</scope>
    <source>
        <strain evidence="3 4">NBRC 107932</strain>
    </source>
</reference>
<dbReference type="Pfam" id="PF20690">
    <property type="entry name" value="bDLD3"/>
    <property type="match status" value="1"/>
</dbReference>
<accession>A0ABQ4CV89</accession>
<dbReference type="Pfam" id="PF01048">
    <property type="entry name" value="PNP_UDP_1"/>
    <property type="match status" value="1"/>
</dbReference>
<comment type="caution">
    <text evidence="3">The sequence shown here is derived from an EMBL/GenBank/DDBJ whole genome shotgun (WGS) entry which is preliminary data.</text>
</comment>
<dbReference type="InterPro" id="IPR035994">
    <property type="entry name" value="Nucleoside_phosphorylase_sf"/>
</dbReference>
<dbReference type="InterPro" id="IPR048915">
    <property type="entry name" value="bDLD3"/>
</dbReference>
<feature type="domain" description="Nucleoside phosphorylase" evidence="1">
    <location>
        <begin position="34"/>
        <end position="213"/>
    </location>
</feature>
<protein>
    <submittedName>
        <fullName evidence="3">Uncharacterized protein</fullName>
    </submittedName>
</protein>
<dbReference type="EMBL" id="BONE01000040">
    <property type="protein sequence ID" value="GIF75196.1"/>
    <property type="molecule type" value="Genomic_DNA"/>
</dbReference>
<name>A0ABQ4CV89_9ACTN</name>
<evidence type="ECO:0000313" key="4">
    <source>
        <dbReference type="Proteomes" id="UP000604117"/>
    </source>
</evidence>
<feature type="domain" description="Bacterial Death-like" evidence="2">
    <location>
        <begin position="227"/>
        <end position="298"/>
    </location>
</feature>
<dbReference type="Proteomes" id="UP000604117">
    <property type="component" value="Unassembled WGS sequence"/>
</dbReference>
<evidence type="ECO:0000313" key="3">
    <source>
        <dbReference type="EMBL" id="GIF75196.1"/>
    </source>
</evidence>
<keyword evidence="4" id="KW-1185">Reference proteome</keyword>
<evidence type="ECO:0000259" key="1">
    <source>
        <dbReference type="Pfam" id="PF01048"/>
    </source>
</evidence>
<dbReference type="Gene3D" id="3.40.50.1580">
    <property type="entry name" value="Nucleoside phosphorylase domain"/>
    <property type="match status" value="1"/>
</dbReference>
<dbReference type="InterPro" id="IPR000845">
    <property type="entry name" value="Nucleoside_phosphorylase_d"/>
</dbReference>
<evidence type="ECO:0000259" key="2">
    <source>
        <dbReference type="Pfam" id="PF20690"/>
    </source>
</evidence>
<gene>
    <name evidence="3" type="ORF">Asi02nite_47140</name>
</gene>
<organism evidence="3 4">
    <name type="scientific">Asanoa siamensis</name>
    <dbReference type="NCBI Taxonomy" id="926357"/>
    <lineage>
        <taxon>Bacteria</taxon>
        <taxon>Bacillati</taxon>
        <taxon>Actinomycetota</taxon>
        <taxon>Actinomycetes</taxon>
        <taxon>Micromonosporales</taxon>
        <taxon>Micromonosporaceae</taxon>
        <taxon>Asanoa</taxon>
    </lineage>
</organism>